<sequence>MRLSGDMAAGERFVIDRSLLPGYVASTVGYGPTGERQRIHRGLPSPYLTFIFSLGAPVLTGSTEAEALGPGPIRTDIVLGGLALRPSYVLPDPDQRGVQLAVHPLACRAIFGMPSRDLPEVIDGVDALGAGAEALRQRLAETGTWGARFALVRGFLRDRVDRRPRERVRPEVAEAWRWLAWHRGTGSMQGLARHVALSSRQLGTLFAREVGVSPKQVSRLMRFDHAKQRIGRAVSEGKAPALAGIASDCGYFDHAHLDRDFAQFTGTSPTAWLAEERRNIQARGHRGGEDWST</sequence>
<keyword evidence="3" id="KW-0804">Transcription</keyword>
<dbReference type="Proteomes" id="UP001501490">
    <property type="component" value="Unassembled WGS sequence"/>
</dbReference>
<evidence type="ECO:0000256" key="1">
    <source>
        <dbReference type="ARBA" id="ARBA00023015"/>
    </source>
</evidence>
<dbReference type="SMART" id="SM00342">
    <property type="entry name" value="HTH_ARAC"/>
    <property type="match status" value="1"/>
</dbReference>
<keyword evidence="1" id="KW-0805">Transcription regulation</keyword>
<dbReference type="Pfam" id="PF12833">
    <property type="entry name" value="HTH_18"/>
    <property type="match status" value="1"/>
</dbReference>
<dbReference type="PANTHER" id="PTHR46796">
    <property type="entry name" value="HTH-TYPE TRANSCRIPTIONAL ACTIVATOR RHAS-RELATED"/>
    <property type="match status" value="1"/>
</dbReference>
<reference evidence="6" key="1">
    <citation type="journal article" date="2019" name="Int. J. Syst. Evol. Microbiol.">
        <title>The Global Catalogue of Microorganisms (GCM) 10K type strain sequencing project: providing services to taxonomists for standard genome sequencing and annotation.</title>
        <authorList>
            <consortium name="The Broad Institute Genomics Platform"/>
            <consortium name="The Broad Institute Genome Sequencing Center for Infectious Disease"/>
            <person name="Wu L."/>
            <person name="Ma J."/>
        </authorList>
    </citation>
    <scope>NUCLEOTIDE SEQUENCE [LARGE SCALE GENOMIC DNA]</scope>
    <source>
        <strain evidence="6">JCM 16929</strain>
    </source>
</reference>
<keyword evidence="2" id="KW-0238">DNA-binding</keyword>
<organism evidence="5 6">
    <name type="scientific">Microlunatus ginsengisoli</name>
    <dbReference type="NCBI Taxonomy" id="363863"/>
    <lineage>
        <taxon>Bacteria</taxon>
        <taxon>Bacillati</taxon>
        <taxon>Actinomycetota</taxon>
        <taxon>Actinomycetes</taxon>
        <taxon>Propionibacteriales</taxon>
        <taxon>Propionibacteriaceae</taxon>
        <taxon>Microlunatus</taxon>
    </lineage>
</organism>
<evidence type="ECO:0000313" key="6">
    <source>
        <dbReference type="Proteomes" id="UP001501490"/>
    </source>
</evidence>
<dbReference type="InterPro" id="IPR050204">
    <property type="entry name" value="AraC_XylS_family_regulators"/>
</dbReference>
<evidence type="ECO:0000256" key="2">
    <source>
        <dbReference type="ARBA" id="ARBA00023125"/>
    </source>
</evidence>
<evidence type="ECO:0000259" key="4">
    <source>
        <dbReference type="PROSITE" id="PS01124"/>
    </source>
</evidence>
<gene>
    <name evidence="5" type="ORF">GCM10022236_30760</name>
</gene>
<proteinExistence type="predicted"/>
<accession>A0ABP7A7K1</accession>
<protein>
    <submittedName>
        <fullName evidence="5">Helix-turn-helix domain-containing protein</fullName>
    </submittedName>
</protein>
<name>A0ABP7A7K1_9ACTN</name>
<dbReference type="PANTHER" id="PTHR46796:SF15">
    <property type="entry name" value="BLL1074 PROTEIN"/>
    <property type="match status" value="1"/>
</dbReference>
<dbReference type="PROSITE" id="PS01124">
    <property type="entry name" value="HTH_ARAC_FAMILY_2"/>
    <property type="match status" value="1"/>
</dbReference>
<dbReference type="EMBL" id="BAABAB010000022">
    <property type="protein sequence ID" value="GAA3626350.1"/>
    <property type="molecule type" value="Genomic_DNA"/>
</dbReference>
<dbReference type="InterPro" id="IPR018060">
    <property type="entry name" value="HTH_AraC"/>
</dbReference>
<comment type="caution">
    <text evidence="5">The sequence shown here is derived from an EMBL/GenBank/DDBJ whole genome shotgun (WGS) entry which is preliminary data.</text>
</comment>
<feature type="domain" description="HTH araC/xylS-type" evidence="4">
    <location>
        <begin position="187"/>
        <end position="275"/>
    </location>
</feature>
<evidence type="ECO:0000313" key="5">
    <source>
        <dbReference type="EMBL" id="GAA3626350.1"/>
    </source>
</evidence>
<evidence type="ECO:0000256" key="3">
    <source>
        <dbReference type="ARBA" id="ARBA00023163"/>
    </source>
</evidence>
<dbReference type="Gene3D" id="1.10.10.60">
    <property type="entry name" value="Homeodomain-like"/>
    <property type="match status" value="1"/>
</dbReference>
<keyword evidence="6" id="KW-1185">Reference proteome</keyword>